<dbReference type="FunFam" id="3.30.70.2510:FF:000001">
    <property type="entry name" value="tRNA pseudouridine synthase Pus10"/>
    <property type="match status" value="1"/>
</dbReference>
<evidence type="ECO:0000256" key="2">
    <source>
        <dbReference type="ARBA" id="ARBA00012787"/>
    </source>
</evidence>
<keyword evidence="11" id="KW-1185">Reference proteome</keyword>
<dbReference type="InterPro" id="IPR039894">
    <property type="entry name" value="Pus10-like"/>
</dbReference>
<evidence type="ECO:0000313" key="10">
    <source>
        <dbReference type="EnsemblMetazoa" id="CLYHEMP003833.1"/>
    </source>
</evidence>
<feature type="domain" description="Pus10-like C-terminal" evidence="9">
    <location>
        <begin position="234"/>
        <end position="469"/>
    </location>
</feature>
<dbReference type="NCBIfam" id="TIGR01213">
    <property type="entry name" value="pseudo_Pus10arc"/>
    <property type="match status" value="1"/>
</dbReference>
<dbReference type="SUPFAM" id="SSF55120">
    <property type="entry name" value="Pseudouridine synthase"/>
    <property type="match status" value="1"/>
</dbReference>
<dbReference type="AlphaFoldDB" id="A0A7M5UWK3"/>
<dbReference type="RefSeq" id="XP_066923567.1">
    <property type="nucleotide sequence ID" value="XM_067067466.1"/>
</dbReference>
<evidence type="ECO:0000256" key="3">
    <source>
        <dbReference type="ARBA" id="ARBA00022694"/>
    </source>
</evidence>
<dbReference type="GO" id="GO:0031119">
    <property type="term" value="P:tRNA pseudouridine synthesis"/>
    <property type="evidence" value="ECO:0007669"/>
    <property type="project" value="TreeGrafter"/>
</dbReference>
<reference evidence="10" key="1">
    <citation type="submission" date="2021-01" db="UniProtKB">
        <authorList>
            <consortium name="EnsemblMetazoa"/>
        </authorList>
    </citation>
    <scope>IDENTIFICATION</scope>
</reference>
<dbReference type="Gene3D" id="3.30.70.2510">
    <property type="match status" value="1"/>
</dbReference>
<dbReference type="Pfam" id="PF21237">
    <property type="entry name" value="Pus10_N_euk"/>
    <property type="match status" value="1"/>
</dbReference>
<dbReference type="Proteomes" id="UP000594262">
    <property type="component" value="Unplaced"/>
</dbReference>
<dbReference type="FunFam" id="3.30.70.3190:FF:000001">
    <property type="entry name" value="tRNA pseudouridine synthase Pus10"/>
    <property type="match status" value="1"/>
</dbReference>
<dbReference type="GO" id="GO:0160148">
    <property type="term" value="F:tRNA pseudouridine(55) synthase activity"/>
    <property type="evidence" value="ECO:0007669"/>
    <property type="project" value="UniProtKB-EC"/>
</dbReference>
<evidence type="ECO:0000256" key="4">
    <source>
        <dbReference type="ARBA" id="ARBA00023235"/>
    </source>
</evidence>
<comment type="similarity">
    <text evidence="1">Belongs to the pseudouridine synthase Pus10 family.</text>
</comment>
<evidence type="ECO:0000259" key="8">
    <source>
        <dbReference type="Pfam" id="PF21237"/>
    </source>
</evidence>
<organism evidence="10 11">
    <name type="scientific">Clytia hemisphaerica</name>
    <dbReference type="NCBI Taxonomy" id="252671"/>
    <lineage>
        <taxon>Eukaryota</taxon>
        <taxon>Metazoa</taxon>
        <taxon>Cnidaria</taxon>
        <taxon>Hydrozoa</taxon>
        <taxon>Hydroidolina</taxon>
        <taxon>Leptothecata</taxon>
        <taxon>Obeliida</taxon>
        <taxon>Clytiidae</taxon>
        <taxon>Clytia</taxon>
    </lineage>
</organism>
<keyword evidence="3" id="KW-0819">tRNA processing</keyword>
<evidence type="ECO:0000256" key="1">
    <source>
        <dbReference type="ARBA" id="ARBA00009652"/>
    </source>
</evidence>
<evidence type="ECO:0000313" key="11">
    <source>
        <dbReference type="Proteomes" id="UP000594262"/>
    </source>
</evidence>
<evidence type="ECO:0000256" key="5">
    <source>
        <dbReference type="ARBA" id="ARBA00075270"/>
    </source>
</evidence>
<dbReference type="OrthoDB" id="271937at2759"/>
<protein>
    <recommendedName>
        <fullName evidence="2">tRNA pseudouridine(55) synthase</fullName>
        <ecNumber evidence="2">5.4.99.25</ecNumber>
    </recommendedName>
    <alternativeName>
        <fullName evidence="7">tRNA pseudouridine 55 synthase</fullName>
    </alternativeName>
    <alternativeName>
        <fullName evidence="5">tRNA pseudouridylate synthase</fullName>
    </alternativeName>
    <alternativeName>
        <fullName evidence="6">tRNA-uridine isomerase</fullName>
    </alternativeName>
</protein>
<dbReference type="PANTHER" id="PTHR21568">
    <property type="entry name" value="TRNA PSEUDOURIDINE SYNTHASE PUS10"/>
    <property type="match status" value="1"/>
</dbReference>
<dbReference type="EC" id="5.4.99.25" evidence="2"/>
<name>A0A7M5UWK3_9CNID</name>
<evidence type="ECO:0000256" key="7">
    <source>
        <dbReference type="ARBA" id="ARBA00083669"/>
    </source>
</evidence>
<dbReference type="Pfam" id="PF21238">
    <property type="entry name" value="Pus10_C"/>
    <property type="match status" value="1"/>
</dbReference>
<dbReference type="GeneID" id="136810876"/>
<dbReference type="InterPro" id="IPR048742">
    <property type="entry name" value="Pus10_N_euk"/>
</dbReference>
<evidence type="ECO:0000256" key="6">
    <source>
        <dbReference type="ARBA" id="ARBA00079393"/>
    </source>
</evidence>
<dbReference type="InterPro" id="IPR020103">
    <property type="entry name" value="PsdUridine_synth_cat_dom_sf"/>
</dbReference>
<dbReference type="InterPro" id="IPR048741">
    <property type="entry name" value="Pus10-like_C"/>
</dbReference>
<keyword evidence="4" id="KW-0413">Isomerase</keyword>
<dbReference type="EnsemblMetazoa" id="CLYHEMT003833.1">
    <property type="protein sequence ID" value="CLYHEMP003833.1"/>
    <property type="gene ID" value="CLYHEMG003833"/>
</dbReference>
<sequence length="480" mass="55013">MATNTLKEMLTELKTICSRCILCYTTANPCYKTFAEQADINEKHCSSCLGILEQNQILNVVDKVAKKLNKENYTTDSFALALAFPQCLVLRKRALLAHIKESNFFNTELHTTKCNDLMNPKEAYKLSIIKTLEQVTKKKYNIKSPLLVKVQFTYFKEDEEIKRLEPLLPKPSQKRRFQKKHNTNQKSPLNNIQLITETVNKLPDSKVVQYTSVPPERAEKPCDINISFVHEPIYIAGRYNKYSRELSQTPWLIDGERKTESSVQELICDRLIKATGASEVKFMSSGREDCDVRMLGKGRPFVAGLVNPKTTNLPADEVRSLEREINQSTELVGVRDLQVTDKESLVILKAGENEKKKCYSAKIWCPEPIDDEQLDGINTTKDLKIGQKTPLRVLHRRPLCVRERTIYSMNIQRINKEEDTTHHYQLQLKTEAGTYIKEFVHGDLGRTIPSMCTLMGAPFDILELDVDEVQLDWPPKIEST</sequence>
<dbReference type="GO" id="GO:0003723">
    <property type="term" value="F:RNA binding"/>
    <property type="evidence" value="ECO:0007669"/>
    <property type="project" value="InterPro"/>
</dbReference>
<dbReference type="Gene3D" id="3.30.70.3190">
    <property type="match status" value="1"/>
</dbReference>
<feature type="domain" description="Pus10 N-terminal eukaryotes" evidence="8">
    <location>
        <begin position="45"/>
        <end position="223"/>
    </location>
</feature>
<evidence type="ECO:0000259" key="9">
    <source>
        <dbReference type="Pfam" id="PF21238"/>
    </source>
</evidence>
<dbReference type="PANTHER" id="PTHR21568:SF0">
    <property type="entry name" value="TRNA PSEUDOURIDINE SYNTHASE PUS10"/>
    <property type="match status" value="1"/>
</dbReference>
<accession>A0A7M5UWK3</accession>
<proteinExistence type="inferred from homology"/>